<evidence type="ECO:0000313" key="1">
    <source>
        <dbReference type="EMBL" id="MCA5893337.1"/>
    </source>
</evidence>
<proteinExistence type="predicted"/>
<dbReference type="EMBL" id="JAIXCQ010000004">
    <property type="protein sequence ID" value="MCA5893337.1"/>
    <property type="molecule type" value="Genomic_DNA"/>
</dbReference>
<keyword evidence="2" id="KW-1185">Reference proteome</keyword>
<organism evidence="1 2">
    <name type="scientific">Isoptericola luteus</name>
    <dbReference type="NCBI Taxonomy" id="2879484"/>
    <lineage>
        <taxon>Bacteria</taxon>
        <taxon>Bacillati</taxon>
        <taxon>Actinomycetota</taxon>
        <taxon>Actinomycetes</taxon>
        <taxon>Micrococcales</taxon>
        <taxon>Promicromonosporaceae</taxon>
        <taxon>Isoptericola</taxon>
    </lineage>
</organism>
<comment type="caution">
    <text evidence="1">The sequence shown here is derived from an EMBL/GenBank/DDBJ whole genome shotgun (WGS) entry which is preliminary data.</text>
</comment>
<reference evidence="1 2" key="1">
    <citation type="submission" date="2021-09" db="EMBL/GenBank/DDBJ databases">
        <title>Isoptericola luteus sp. nov., a novel bacterium isolated from Harbin, the capital city of Heilongjiang province.</title>
        <authorList>
            <person name="Li J."/>
        </authorList>
    </citation>
    <scope>NUCLEOTIDE SEQUENCE [LARGE SCALE GENOMIC DNA]</scope>
    <source>
        <strain evidence="1 2">NEAU-Y5</strain>
    </source>
</reference>
<evidence type="ECO:0000313" key="2">
    <source>
        <dbReference type="Proteomes" id="UP001319870"/>
    </source>
</evidence>
<gene>
    <name evidence="1" type="ORF">LEP48_08195</name>
</gene>
<accession>A0ABS7ZFS3</accession>
<dbReference type="Proteomes" id="UP001319870">
    <property type="component" value="Unassembled WGS sequence"/>
</dbReference>
<dbReference type="Pfam" id="PF09844">
    <property type="entry name" value="DUF2071"/>
    <property type="match status" value="1"/>
</dbReference>
<protein>
    <submittedName>
        <fullName evidence="1">DUF2071 domain-containing protein</fullName>
    </submittedName>
</protein>
<dbReference type="InterPro" id="IPR023375">
    <property type="entry name" value="ADC_dom_sf"/>
</dbReference>
<dbReference type="PANTHER" id="PTHR39186:SF1">
    <property type="entry name" value="DUF2071 DOMAIN-CONTAINING PROTEIN"/>
    <property type="match status" value="1"/>
</dbReference>
<dbReference type="InterPro" id="IPR018644">
    <property type="entry name" value="DUF2071"/>
</dbReference>
<name>A0ABS7ZFS3_9MICO</name>
<dbReference type="SUPFAM" id="SSF160104">
    <property type="entry name" value="Acetoacetate decarboxylase-like"/>
    <property type="match status" value="1"/>
</dbReference>
<sequence>MASAAPPHAFRLVTSRQRWSAVTFLHWAFPPATIQRHLPAGLEVDVIDGAAWVSLTPLVMQDVRASVLPPVPGWSDFVEVNVRTYVRHGPSGTDGLWFFALLCPRVAMVAAMRVLGLPYRVFPGTAERSGGAALYRGSHPRRGRIDLAVRPGERIAEPSPWLVAVTGRWNAYLVRFGRLWRVPVTHPPWPLHGATLVGASREVNGIWASVGLPAPDTDPVVTWSPGVDARVGVPRLLPRGHPSSFDRQGKDP</sequence>
<dbReference type="PANTHER" id="PTHR39186">
    <property type="entry name" value="DUF2071 FAMILY PROTEIN"/>
    <property type="match status" value="1"/>
</dbReference>